<evidence type="ECO:0000313" key="3">
    <source>
        <dbReference type="Proteomes" id="UP000276133"/>
    </source>
</evidence>
<proteinExistence type="predicted"/>
<reference evidence="2 3" key="1">
    <citation type="journal article" date="2018" name="Sci. Rep.">
        <title>Genomic signatures of local adaptation to the degree of environmental predictability in rotifers.</title>
        <authorList>
            <person name="Franch-Gras L."/>
            <person name="Hahn C."/>
            <person name="Garcia-Roger E.M."/>
            <person name="Carmona M.J."/>
            <person name="Serra M."/>
            <person name="Gomez A."/>
        </authorList>
    </citation>
    <scope>NUCLEOTIDE SEQUENCE [LARGE SCALE GENOMIC DNA]</scope>
    <source>
        <strain evidence="2">HYR1</strain>
    </source>
</reference>
<organism evidence="2 3">
    <name type="scientific">Brachionus plicatilis</name>
    <name type="common">Marine rotifer</name>
    <name type="synonym">Brachionus muelleri</name>
    <dbReference type="NCBI Taxonomy" id="10195"/>
    <lineage>
        <taxon>Eukaryota</taxon>
        <taxon>Metazoa</taxon>
        <taxon>Spiralia</taxon>
        <taxon>Gnathifera</taxon>
        <taxon>Rotifera</taxon>
        <taxon>Eurotatoria</taxon>
        <taxon>Monogononta</taxon>
        <taxon>Pseudotrocha</taxon>
        <taxon>Ploima</taxon>
        <taxon>Brachionidae</taxon>
        <taxon>Brachionus</taxon>
    </lineage>
</organism>
<protein>
    <submittedName>
        <fullName evidence="2">Uncharacterized protein</fullName>
    </submittedName>
</protein>
<comment type="caution">
    <text evidence="2">The sequence shown here is derived from an EMBL/GenBank/DDBJ whole genome shotgun (WGS) entry which is preliminary data.</text>
</comment>
<evidence type="ECO:0000256" key="1">
    <source>
        <dbReference type="SAM" id="Phobius"/>
    </source>
</evidence>
<name>A0A3M7PU74_BRAPC</name>
<dbReference type="EMBL" id="REGN01008784">
    <property type="protein sequence ID" value="RNA02696.1"/>
    <property type="molecule type" value="Genomic_DNA"/>
</dbReference>
<keyword evidence="1" id="KW-0472">Membrane</keyword>
<keyword evidence="1" id="KW-1133">Transmembrane helix</keyword>
<feature type="transmembrane region" description="Helical" evidence="1">
    <location>
        <begin position="7"/>
        <end position="26"/>
    </location>
</feature>
<accession>A0A3M7PU74</accession>
<keyword evidence="3" id="KW-1185">Reference proteome</keyword>
<feature type="transmembrane region" description="Helical" evidence="1">
    <location>
        <begin position="32"/>
        <end position="53"/>
    </location>
</feature>
<dbReference type="Proteomes" id="UP000276133">
    <property type="component" value="Unassembled WGS sequence"/>
</dbReference>
<evidence type="ECO:0000313" key="2">
    <source>
        <dbReference type="EMBL" id="RNA02696.1"/>
    </source>
</evidence>
<keyword evidence="1" id="KW-0812">Transmembrane</keyword>
<gene>
    <name evidence="2" type="ORF">BpHYR1_044596</name>
</gene>
<sequence length="68" mass="8351">MSIRWSIFIYFHNEILTLTFCFIVKIDLKTKIFILLNGLKYLGSFLTIFFKFLNDRINLRRRQILKFD</sequence>
<dbReference type="AlphaFoldDB" id="A0A3M7PU74"/>